<dbReference type="SMART" id="SM01208">
    <property type="entry name" value="G5"/>
    <property type="match status" value="1"/>
</dbReference>
<protein>
    <submittedName>
        <fullName evidence="7">Transglycosylase family protein</fullName>
    </submittedName>
</protein>
<keyword evidence="3" id="KW-0378">Hydrolase</keyword>
<keyword evidence="2" id="KW-0732">Signal</keyword>
<sequence length="388" mass="41025">MQNPELSNPEPSAPTSSNSVFAKINGSKSLRVRVAVGAVCATVAAGGVMGVSMHKNVAIDVDGDIRHVSTMAMSVESLLESEGLAPADGDKVSPAPDSGFGDGQTIKVNKLKELTLDIEGKRETIVTNASTVDQLMAERGLTHAAEETAFGEELPVDGGQIEVALPKPVNLVDGPARKRPTVAAHTVKDLLESLGTPLGAEDKVTPAADTKITPNLKIVVTRIKTEDVTLTEPVAPPEVKKEDPTLVRDRKVVEKKGTPGEARVTYKVTTVNGRVVKRDKLTSEVLSEPVAATVRIGTKPGAPFVPPGSVWDALAACEATGNWAINTGNGFYGGVQFDQNTWERWGGLEYAPRADLATREEQIAIAKKTQAVQGWGAWPSCSSKLGLR</sequence>
<dbReference type="PANTHER" id="PTHR39160">
    <property type="entry name" value="CELL WALL-BINDING PROTEIN YOCH"/>
    <property type="match status" value="1"/>
</dbReference>
<comment type="similarity">
    <text evidence="1">Belongs to the transglycosylase family. Rpf subfamily.</text>
</comment>
<dbReference type="GO" id="GO:0016787">
    <property type="term" value="F:hydrolase activity"/>
    <property type="evidence" value="ECO:0007669"/>
    <property type="project" value="UniProtKB-KW"/>
</dbReference>
<evidence type="ECO:0000313" key="8">
    <source>
        <dbReference type="Proteomes" id="UP001152308"/>
    </source>
</evidence>
<dbReference type="AlphaFoldDB" id="A0AAX3TEK1"/>
<evidence type="ECO:0000256" key="3">
    <source>
        <dbReference type="ARBA" id="ARBA00022801"/>
    </source>
</evidence>
<dbReference type="PANTHER" id="PTHR39160:SF4">
    <property type="entry name" value="RESUSCITATION-PROMOTING FACTOR RPFB"/>
    <property type="match status" value="1"/>
</dbReference>
<dbReference type="Gene3D" id="2.20.230.10">
    <property type="entry name" value="Resuscitation-promoting factor rpfb"/>
    <property type="match status" value="1"/>
</dbReference>
<evidence type="ECO:0000259" key="5">
    <source>
        <dbReference type="PROSITE" id="PS51109"/>
    </source>
</evidence>
<keyword evidence="8" id="KW-1185">Reference proteome</keyword>
<reference evidence="6" key="1">
    <citation type="journal article" date="2022" name="Data Brief">
        <title>Draft genome sequence data of Gordonia hongkongensis strain EUFUS-Z928 isolated from the octocoral Eunicea fusca.</title>
        <authorList>
            <person name="Sanchez-Suarez J."/>
            <person name="Diaz L."/>
            <person name="Melo-Bolivar J."/>
            <person name="Villamil L."/>
        </authorList>
    </citation>
    <scope>NUCLEOTIDE SEQUENCE</scope>
    <source>
        <strain evidence="6">EUFUS-Z928</strain>
    </source>
</reference>
<dbReference type="Proteomes" id="UP001213504">
    <property type="component" value="Chromosome"/>
</dbReference>
<dbReference type="RefSeq" id="WP_203235936.1">
    <property type="nucleotide sequence ID" value="NZ_CBDRND010000024.1"/>
</dbReference>
<dbReference type="InterPro" id="IPR023346">
    <property type="entry name" value="Lysozyme-like_dom_sf"/>
</dbReference>
<name>A0AAX3TEK1_9ACTN</name>
<evidence type="ECO:0000256" key="1">
    <source>
        <dbReference type="ARBA" id="ARBA00010830"/>
    </source>
</evidence>
<dbReference type="CDD" id="cd13925">
    <property type="entry name" value="RPF"/>
    <property type="match status" value="1"/>
</dbReference>
<dbReference type="Pfam" id="PF03990">
    <property type="entry name" value="DUF348"/>
    <property type="match status" value="3"/>
</dbReference>
<proteinExistence type="inferred from homology"/>
<dbReference type="PROSITE" id="PS51109">
    <property type="entry name" value="G5"/>
    <property type="match status" value="1"/>
</dbReference>
<accession>A0AAX3TEK1</accession>
<dbReference type="InterPro" id="IPR010618">
    <property type="entry name" value="RPF"/>
</dbReference>
<dbReference type="EMBL" id="JAKJLQ010000002">
    <property type="protein sequence ID" value="MDF6100317.1"/>
    <property type="molecule type" value="Genomic_DNA"/>
</dbReference>
<evidence type="ECO:0000313" key="7">
    <source>
        <dbReference type="EMBL" id="WFP27158.1"/>
    </source>
</evidence>
<dbReference type="EMBL" id="CP121270">
    <property type="protein sequence ID" value="WFP27158.1"/>
    <property type="molecule type" value="Genomic_DNA"/>
</dbReference>
<evidence type="ECO:0000313" key="6">
    <source>
        <dbReference type="EMBL" id="MDF6100317.1"/>
    </source>
</evidence>
<reference evidence="7" key="3">
    <citation type="submission" date="2023-04" db="EMBL/GenBank/DDBJ databases">
        <title>Complete genome sequence of a phthalic acid esters degrading bacterial strain.</title>
        <authorList>
            <person name="Weng L."/>
            <person name="Jia Y."/>
            <person name="Ren L."/>
        </authorList>
    </citation>
    <scope>NUCLEOTIDE SEQUENCE</scope>
    <source>
        <strain evidence="7">RL-LY01</strain>
    </source>
</reference>
<dbReference type="Gene3D" id="1.10.530.10">
    <property type="match status" value="1"/>
</dbReference>
<dbReference type="InterPro" id="IPR007137">
    <property type="entry name" value="DUF348"/>
</dbReference>
<gene>
    <name evidence="6" type="ORF">L2299_04555</name>
    <name evidence="7" type="ORF">P9A14_06760</name>
</gene>
<dbReference type="Pfam" id="PF07501">
    <property type="entry name" value="G5"/>
    <property type="match status" value="1"/>
</dbReference>
<dbReference type="Pfam" id="PF06737">
    <property type="entry name" value="Transglycosylas"/>
    <property type="match status" value="1"/>
</dbReference>
<evidence type="ECO:0000256" key="4">
    <source>
        <dbReference type="SAM" id="MobiDB-lite"/>
    </source>
</evidence>
<dbReference type="SUPFAM" id="SSF53955">
    <property type="entry name" value="Lysozyme-like"/>
    <property type="match status" value="1"/>
</dbReference>
<feature type="region of interest" description="Disordered" evidence="4">
    <location>
        <begin position="85"/>
        <end position="104"/>
    </location>
</feature>
<dbReference type="Proteomes" id="UP001152308">
    <property type="component" value="Unassembled WGS sequence"/>
</dbReference>
<organism evidence="7 9">
    <name type="scientific">Gordonia hongkongensis</name>
    <dbReference type="NCBI Taxonomy" id="1701090"/>
    <lineage>
        <taxon>Bacteria</taxon>
        <taxon>Bacillati</taxon>
        <taxon>Actinomycetota</taxon>
        <taxon>Actinomycetes</taxon>
        <taxon>Mycobacteriales</taxon>
        <taxon>Gordoniaceae</taxon>
        <taxon>Gordonia</taxon>
    </lineage>
</organism>
<reference evidence="6" key="2">
    <citation type="submission" date="2022-01" db="EMBL/GenBank/DDBJ databases">
        <authorList>
            <person name="Sanchez-Suarez J."/>
            <person name="Villamil L."/>
            <person name="Diaz L.E."/>
        </authorList>
    </citation>
    <scope>NUCLEOTIDE SEQUENCE</scope>
    <source>
        <strain evidence="6">EUFUS-Z928</strain>
    </source>
</reference>
<evidence type="ECO:0000256" key="2">
    <source>
        <dbReference type="ARBA" id="ARBA00022729"/>
    </source>
</evidence>
<evidence type="ECO:0000313" key="9">
    <source>
        <dbReference type="Proteomes" id="UP001213504"/>
    </source>
</evidence>
<feature type="domain" description="G5" evidence="5">
    <location>
        <begin position="220"/>
        <end position="300"/>
    </location>
</feature>
<dbReference type="InterPro" id="IPR051933">
    <property type="entry name" value="Resuscitation_pf_RpfB"/>
</dbReference>
<dbReference type="InterPro" id="IPR011098">
    <property type="entry name" value="G5_dom"/>
</dbReference>